<dbReference type="SUPFAM" id="SSF50249">
    <property type="entry name" value="Nucleic acid-binding proteins"/>
    <property type="match status" value="1"/>
</dbReference>
<dbReference type="STRING" id="106549.A0A540LUT6"/>
<accession>A0A540LUT6</accession>
<comment type="caution">
    <text evidence="5">The sequence shown here is derived from an EMBL/GenBank/DDBJ whole genome shotgun (WGS) entry which is preliminary data.</text>
</comment>
<dbReference type="GO" id="GO:0003697">
    <property type="term" value="F:single-stranded DNA binding"/>
    <property type="evidence" value="ECO:0007669"/>
    <property type="project" value="TreeGrafter"/>
</dbReference>
<dbReference type="InterPro" id="IPR012340">
    <property type="entry name" value="NA-bd_OB-fold"/>
</dbReference>
<keyword evidence="2 4" id="KW-0240">DNA-directed RNA polymerase</keyword>
<proteinExistence type="predicted"/>
<dbReference type="AlphaFoldDB" id="A0A540LUT6"/>
<dbReference type="Gene3D" id="2.40.50.140">
    <property type="entry name" value="Nucleic acid-binding proteins"/>
    <property type="match status" value="1"/>
</dbReference>
<evidence type="ECO:0000256" key="3">
    <source>
        <dbReference type="ARBA" id="ARBA00023163"/>
    </source>
</evidence>
<evidence type="ECO:0000313" key="5">
    <source>
        <dbReference type="EMBL" id="TQD90176.1"/>
    </source>
</evidence>
<dbReference type="SUPFAM" id="SSF88798">
    <property type="entry name" value="N-terminal, heterodimerisation domain of RBP7 (RpoE)"/>
    <property type="match status" value="1"/>
</dbReference>
<sequence length="213" mass="23875">MPDRLAPSSPTSLCLDMSSEPVIQSCFSFFSEAEVAVLPENLDQDRLVSTRTVVTRLLEDLLREKADKDLGYFLAVTGLKRIGKGEVVDNSGDVFFPVVFNCRMFLPCKGEIMEGVVHHIYRLGVFLRCGPINYVFLSARKMPNFRYVAGESPVFLNDDLAKIEKDVVIRFKVLGVRWIEIRDDIRKEFVMLASLEGDSLGPLTLPGPDGLDL</sequence>
<dbReference type="Proteomes" id="UP000315295">
    <property type="component" value="Unassembled WGS sequence"/>
</dbReference>
<dbReference type="PANTHER" id="PTHR12709">
    <property type="entry name" value="DNA-DIRECTED RNA POLYMERASE II, III"/>
    <property type="match status" value="1"/>
</dbReference>
<dbReference type="PANTHER" id="PTHR12709:SF6">
    <property type="entry name" value="DNA-DIRECTED RNA POLYMERASE SUBUNIT 7-LIKE PROTEIN"/>
    <property type="match status" value="1"/>
</dbReference>
<reference evidence="5 6" key="1">
    <citation type="journal article" date="2019" name="G3 (Bethesda)">
        <title>Sequencing of a Wild Apple (Malus baccata) Genome Unravels the Differences Between Cultivated and Wild Apple Species Regarding Disease Resistance and Cold Tolerance.</title>
        <authorList>
            <person name="Chen X."/>
        </authorList>
    </citation>
    <scope>NUCLEOTIDE SEQUENCE [LARGE SCALE GENOMIC DNA]</scope>
    <source>
        <strain evidence="6">cv. Shandingzi</strain>
        <tissue evidence="5">Leaves</tissue>
    </source>
</reference>
<organism evidence="5 6">
    <name type="scientific">Malus baccata</name>
    <name type="common">Siberian crab apple</name>
    <name type="synonym">Pyrus baccata</name>
    <dbReference type="NCBI Taxonomy" id="106549"/>
    <lineage>
        <taxon>Eukaryota</taxon>
        <taxon>Viridiplantae</taxon>
        <taxon>Streptophyta</taxon>
        <taxon>Embryophyta</taxon>
        <taxon>Tracheophyta</taxon>
        <taxon>Spermatophyta</taxon>
        <taxon>Magnoliopsida</taxon>
        <taxon>eudicotyledons</taxon>
        <taxon>Gunneridae</taxon>
        <taxon>Pentapetalae</taxon>
        <taxon>rosids</taxon>
        <taxon>fabids</taxon>
        <taxon>Rosales</taxon>
        <taxon>Rosaceae</taxon>
        <taxon>Amygdaloideae</taxon>
        <taxon>Maleae</taxon>
        <taxon>Malus</taxon>
    </lineage>
</organism>
<dbReference type="InterPro" id="IPR036898">
    <property type="entry name" value="RNA_pol_Rpb7-like_N_sf"/>
</dbReference>
<dbReference type="EMBL" id="VIEB01000459">
    <property type="protein sequence ID" value="TQD90176.1"/>
    <property type="molecule type" value="Genomic_DNA"/>
</dbReference>
<evidence type="ECO:0000256" key="4">
    <source>
        <dbReference type="RuleBase" id="RU369086"/>
    </source>
</evidence>
<comment type="function">
    <text evidence="4">DNA-dependent RNA polymerase which catalyzes the transcription of DNA into RNA using the four ribonucleoside triphosphates as substrates.</text>
</comment>
<protein>
    <recommendedName>
        <fullName evidence="4">DNA-directed RNA polymerase subunit</fullName>
    </recommendedName>
</protein>
<comment type="subcellular location">
    <subcellularLocation>
        <location evidence="1 4">Nucleus</location>
    </subcellularLocation>
</comment>
<evidence type="ECO:0000256" key="2">
    <source>
        <dbReference type="ARBA" id="ARBA00022478"/>
    </source>
</evidence>
<gene>
    <name evidence="5" type="ORF">C1H46_024282</name>
</gene>
<evidence type="ECO:0000313" key="6">
    <source>
        <dbReference type="Proteomes" id="UP000315295"/>
    </source>
</evidence>
<dbReference type="GO" id="GO:0006352">
    <property type="term" value="P:DNA-templated transcription initiation"/>
    <property type="evidence" value="ECO:0007669"/>
    <property type="project" value="UniProtKB-UniRule"/>
</dbReference>
<dbReference type="GO" id="GO:0000428">
    <property type="term" value="C:DNA-directed RNA polymerase complex"/>
    <property type="evidence" value="ECO:0007669"/>
    <property type="project" value="UniProtKB-KW"/>
</dbReference>
<keyword evidence="4" id="KW-0539">Nucleus</keyword>
<name>A0A540LUT6_MALBA</name>
<dbReference type="GO" id="GO:0005634">
    <property type="term" value="C:nucleus"/>
    <property type="evidence" value="ECO:0007669"/>
    <property type="project" value="UniProtKB-SubCell"/>
</dbReference>
<dbReference type="GO" id="GO:0003727">
    <property type="term" value="F:single-stranded RNA binding"/>
    <property type="evidence" value="ECO:0007669"/>
    <property type="project" value="TreeGrafter"/>
</dbReference>
<dbReference type="Gene3D" id="3.30.1490.120">
    <property type="entry name" value="RNA polymerase Rpb7-like, N-terminal domain"/>
    <property type="match status" value="1"/>
</dbReference>
<keyword evidence="3 4" id="KW-0804">Transcription</keyword>
<keyword evidence="6" id="KW-1185">Reference proteome</keyword>
<dbReference type="InterPro" id="IPR045113">
    <property type="entry name" value="Rpb7-like"/>
</dbReference>
<evidence type="ECO:0000256" key="1">
    <source>
        <dbReference type="ARBA" id="ARBA00004123"/>
    </source>
</evidence>